<proteinExistence type="predicted"/>
<name>A0A0E3P8A6_9EURY</name>
<dbReference type="Proteomes" id="UP000033111">
    <property type="component" value="Chromosome"/>
</dbReference>
<organism evidence="1 2">
    <name type="scientific">Methanosarcina siciliae T4/M</name>
    <dbReference type="NCBI Taxonomy" id="1434120"/>
    <lineage>
        <taxon>Archaea</taxon>
        <taxon>Methanobacteriati</taxon>
        <taxon>Methanobacteriota</taxon>
        <taxon>Stenosarchaea group</taxon>
        <taxon>Methanomicrobia</taxon>
        <taxon>Methanosarcinales</taxon>
        <taxon>Methanosarcinaceae</taxon>
        <taxon>Methanosarcina</taxon>
    </lineage>
</organism>
<accession>A0A0E3P8A6</accession>
<keyword evidence="2" id="KW-1185">Reference proteome</keyword>
<sequence>MNKISKVVVAFIVILTIVLLMNQSHEVKVAALSIQFENETTEPEVKSIFSYNT</sequence>
<evidence type="ECO:0000313" key="2">
    <source>
        <dbReference type="Proteomes" id="UP000033111"/>
    </source>
</evidence>
<dbReference type="PATRIC" id="fig|1434120.4.peg.4483"/>
<dbReference type="EMBL" id="CP009506">
    <property type="protein sequence ID" value="AKB30182.1"/>
    <property type="molecule type" value="Genomic_DNA"/>
</dbReference>
<protein>
    <submittedName>
        <fullName evidence="1">Uncharacterized protein</fullName>
    </submittedName>
</protein>
<dbReference type="KEGG" id="msw:MSSIT_3463"/>
<gene>
    <name evidence="1" type="ORF">MSSIT_3463</name>
</gene>
<evidence type="ECO:0000313" key="1">
    <source>
        <dbReference type="EMBL" id="AKB30182.1"/>
    </source>
</evidence>
<reference evidence="1 2" key="1">
    <citation type="submission" date="2014-07" db="EMBL/GenBank/DDBJ databases">
        <title>Methanogenic archaea and the global carbon cycle.</title>
        <authorList>
            <person name="Henriksen J.R."/>
            <person name="Luke J."/>
            <person name="Reinhart S."/>
            <person name="Benedict M.N."/>
            <person name="Youngblut N.D."/>
            <person name="Metcalf M.E."/>
            <person name="Whitaker R.J."/>
            <person name="Metcalf W.W."/>
        </authorList>
    </citation>
    <scope>NUCLEOTIDE SEQUENCE [LARGE SCALE GENOMIC DNA]</scope>
    <source>
        <strain evidence="1 2">T4/M</strain>
    </source>
</reference>
<dbReference type="AlphaFoldDB" id="A0A0E3P8A6"/>
<dbReference type="HOGENOM" id="CLU_3057175_0_0_2"/>